<proteinExistence type="predicted"/>
<dbReference type="GO" id="GO:0031146">
    <property type="term" value="P:SCF-dependent proteasomal ubiquitin-dependent protein catabolic process"/>
    <property type="evidence" value="ECO:0007669"/>
    <property type="project" value="TreeGrafter"/>
</dbReference>
<sequence length="429" mass="48892">MLHSCVHSTWCYCIPKQSNIPSLTALTARNIAMNHFTSSCSRTQSITLIRNLPKEIVSKVLHEIIKSNALTDDRLTLFYTFTHTELRLRMCCSIRKSILRQIPFYCPQLRILDFSYSSQVNNPIVRGVLQHCTRLQVLELDACRHVTDQAFQPDYSPFCPLRACTSLKRLSIAKCSQITEKGLFLIAKTCSALIDLNVSYCRRIGNTAVDAFLHSSLPLLRLEISFMELDDRAFDVPQPFSPFTTLCGLEYLNLTHNKFTDASVSVLTCHCFCLQELVLDNCDSITDIALETLVRGKWIGKLKVLSLENCSQITDHGVLALCALTHLKTLNIAWCDITDKSVMKFVHSFEQAEEEEKFTHLRKLNVNWCTQLTDSTLNAITRIYAKRLDRLVFSQCPYFQICITGCKRMSMRQRQHAEAIGVDIVCLDI</sequence>
<evidence type="ECO:0008006" key="3">
    <source>
        <dbReference type="Google" id="ProtNLM"/>
    </source>
</evidence>
<evidence type="ECO:0000313" key="1">
    <source>
        <dbReference type="EMBL" id="CCI49757.1"/>
    </source>
</evidence>
<dbReference type="SMART" id="SM00367">
    <property type="entry name" value="LRR_CC"/>
    <property type="match status" value="7"/>
</dbReference>
<reference evidence="1 2" key="1">
    <citation type="submission" date="2012-05" db="EMBL/GenBank/DDBJ databases">
        <title>Recombination and specialization in a pathogen metapopulation.</title>
        <authorList>
            <person name="Gardiner A."/>
            <person name="Kemen E."/>
            <person name="Schultz-Larsen T."/>
            <person name="MacLean D."/>
            <person name="Van Oosterhout C."/>
            <person name="Jones J.D.G."/>
        </authorList>
    </citation>
    <scope>NUCLEOTIDE SEQUENCE [LARGE SCALE GENOMIC DNA]</scope>
    <source>
        <strain evidence="1 2">Ac Nc2</strain>
    </source>
</reference>
<dbReference type="AlphaFoldDB" id="A0A024GT40"/>
<dbReference type="Proteomes" id="UP000053237">
    <property type="component" value="Unassembled WGS sequence"/>
</dbReference>
<gene>
    <name evidence="1" type="ORF">BN9_111670</name>
</gene>
<dbReference type="STRING" id="65357.A0A024GT40"/>
<comment type="caution">
    <text evidence="1">The sequence shown here is derived from an EMBL/GenBank/DDBJ whole genome shotgun (WGS) entry which is preliminary data.</text>
</comment>
<dbReference type="OrthoDB" id="550575at2759"/>
<evidence type="ECO:0000313" key="2">
    <source>
        <dbReference type="Proteomes" id="UP000053237"/>
    </source>
</evidence>
<dbReference type="Gene3D" id="3.80.10.10">
    <property type="entry name" value="Ribonuclease Inhibitor"/>
    <property type="match status" value="3"/>
</dbReference>
<protein>
    <recommendedName>
        <fullName evidence="3">F-box domain-containing protein</fullName>
    </recommendedName>
</protein>
<organism evidence="1 2">
    <name type="scientific">Albugo candida</name>
    <dbReference type="NCBI Taxonomy" id="65357"/>
    <lineage>
        <taxon>Eukaryota</taxon>
        <taxon>Sar</taxon>
        <taxon>Stramenopiles</taxon>
        <taxon>Oomycota</taxon>
        <taxon>Peronosporomycetes</taxon>
        <taxon>Albuginales</taxon>
        <taxon>Albuginaceae</taxon>
        <taxon>Albugo</taxon>
    </lineage>
</organism>
<dbReference type="GO" id="GO:0019005">
    <property type="term" value="C:SCF ubiquitin ligase complex"/>
    <property type="evidence" value="ECO:0007669"/>
    <property type="project" value="TreeGrafter"/>
</dbReference>
<dbReference type="EMBL" id="CAIX01000337">
    <property type="protein sequence ID" value="CCI49757.1"/>
    <property type="molecule type" value="Genomic_DNA"/>
</dbReference>
<dbReference type="InterPro" id="IPR001611">
    <property type="entry name" value="Leu-rich_rpt"/>
</dbReference>
<dbReference type="SUPFAM" id="SSF52047">
    <property type="entry name" value="RNI-like"/>
    <property type="match status" value="1"/>
</dbReference>
<dbReference type="InParanoid" id="A0A024GT40"/>
<dbReference type="PANTHER" id="PTHR13318">
    <property type="entry name" value="PARTNER OF PAIRED, ISOFORM B-RELATED"/>
    <property type="match status" value="1"/>
</dbReference>
<dbReference type="InterPro" id="IPR006553">
    <property type="entry name" value="Leu-rich_rpt_Cys-con_subtyp"/>
</dbReference>
<name>A0A024GT40_9STRA</name>
<accession>A0A024GT40</accession>
<dbReference type="Pfam" id="PF13516">
    <property type="entry name" value="LRR_6"/>
    <property type="match status" value="2"/>
</dbReference>
<keyword evidence="2" id="KW-1185">Reference proteome</keyword>
<dbReference type="InterPro" id="IPR032675">
    <property type="entry name" value="LRR_dom_sf"/>
</dbReference>